<keyword evidence="2" id="KW-0812">Transmembrane</keyword>
<organism evidence="3 4">
    <name type="scientific">Tautonia sociabilis</name>
    <dbReference type="NCBI Taxonomy" id="2080755"/>
    <lineage>
        <taxon>Bacteria</taxon>
        <taxon>Pseudomonadati</taxon>
        <taxon>Planctomycetota</taxon>
        <taxon>Planctomycetia</taxon>
        <taxon>Isosphaerales</taxon>
        <taxon>Isosphaeraceae</taxon>
        <taxon>Tautonia</taxon>
    </lineage>
</organism>
<dbReference type="AlphaFoldDB" id="A0A432MIW6"/>
<gene>
    <name evidence="3" type="ORF">TsocGM_13735</name>
</gene>
<protein>
    <submittedName>
        <fullName evidence="3">Uncharacterized protein</fullName>
    </submittedName>
</protein>
<dbReference type="Proteomes" id="UP000280296">
    <property type="component" value="Unassembled WGS sequence"/>
</dbReference>
<accession>A0A432MIW6</accession>
<keyword evidence="2" id="KW-0472">Membrane</keyword>
<dbReference type="RefSeq" id="WP_126726044.1">
    <property type="nucleotide sequence ID" value="NZ_RYZH01000025.1"/>
</dbReference>
<comment type="caution">
    <text evidence="3">The sequence shown here is derived from an EMBL/GenBank/DDBJ whole genome shotgun (WGS) entry which is preliminary data.</text>
</comment>
<evidence type="ECO:0000256" key="2">
    <source>
        <dbReference type="SAM" id="Phobius"/>
    </source>
</evidence>
<keyword evidence="2" id="KW-1133">Transmembrane helix</keyword>
<proteinExistence type="predicted"/>
<evidence type="ECO:0000313" key="3">
    <source>
        <dbReference type="EMBL" id="RUL87138.1"/>
    </source>
</evidence>
<dbReference type="EMBL" id="RYZH01000025">
    <property type="protein sequence ID" value="RUL87138.1"/>
    <property type="molecule type" value="Genomic_DNA"/>
</dbReference>
<keyword evidence="4" id="KW-1185">Reference proteome</keyword>
<evidence type="ECO:0000313" key="4">
    <source>
        <dbReference type="Proteomes" id="UP000280296"/>
    </source>
</evidence>
<feature type="region of interest" description="Disordered" evidence="1">
    <location>
        <begin position="59"/>
        <end position="81"/>
    </location>
</feature>
<feature type="transmembrane region" description="Helical" evidence="2">
    <location>
        <begin position="29"/>
        <end position="48"/>
    </location>
</feature>
<reference evidence="3 4" key="1">
    <citation type="submission" date="2018-12" db="EMBL/GenBank/DDBJ databases">
        <authorList>
            <person name="Toschakov S.V."/>
        </authorList>
    </citation>
    <scope>NUCLEOTIDE SEQUENCE [LARGE SCALE GENOMIC DNA]</scope>
    <source>
        <strain evidence="3 4">GM2012</strain>
    </source>
</reference>
<dbReference type="OrthoDB" id="9946158at2"/>
<evidence type="ECO:0000256" key="1">
    <source>
        <dbReference type="SAM" id="MobiDB-lite"/>
    </source>
</evidence>
<name>A0A432MIW6_9BACT</name>
<sequence>MSGHPGPDRGAIARNPDARRRVGTAYAELLAVILASVLGIGGLLLWHLSRRGRLIRDRLGNPRPVRWPEQDDDRDRTEGPQ</sequence>
<reference evidence="3 4" key="2">
    <citation type="submission" date="2019-01" db="EMBL/GenBank/DDBJ databases">
        <title>Tautonia sociabilis, a novel thermotolerant planctomycete of Isosphaeraceae family, isolated from a 4000 m deep subterranean habitat.</title>
        <authorList>
            <person name="Kovaleva O.L."/>
            <person name="Elcheninov A.G."/>
            <person name="Van Heerden E."/>
            <person name="Toshchakov S.V."/>
            <person name="Novikov A."/>
            <person name="Bonch-Osmolovskaya E.A."/>
            <person name="Kublanov I.V."/>
        </authorList>
    </citation>
    <scope>NUCLEOTIDE SEQUENCE [LARGE SCALE GENOMIC DNA]</scope>
    <source>
        <strain evidence="3 4">GM2012</strain>
    </source>
</reference>